<evidence type="ECO:0000256" key="8">
    <source>
        <dbReference type="ARBA" id="ARBA00022833"/>
    </source>
</evidence>
<evidence type="ECO:0000256" key="4">
    <source>
        <dbReference type="ARBA" id="ARBA00013246"/>
    </source>
</evidence>
<evidence type="ECO:0000256" key="12">
    <source>
        <dbReference type="ARBA" id="ARBA00047915"/>
    </source>
</evidence>
<sequence length="1467" mass="167527">MPSSTDSCPNCPETPPSDLEDINWIQCDICRSWFHTICIGTSEEDIAEIASYHCAKCAKKHGPSQLRRVSKRARVKIDYVALDQGETFAVDKSIHPHVPSFMDFTPEASRDKKQFHVDILDSDELTKEYVLSTGLPKPVLVPSVGEEAGMTLPCKRDDVTVEWIAEKVGEDEPVEVMDVLSQQSESPGWNLGQWKRYFYMREKDRIRNVISLEVSDVEGLGDAFVRPKMVRDLDLVDKVWSQNGTDEERPKVTTYCLMSIAGSYTDFHIDFSGTPVYYTVCHGSKTFLMYPPTDENLELYTSWCKEPQQNFTWFGTYSKRLRGKKLTPTGGFKVNLREGDLFIIPSGWIHSVHTPQDSVIIGGNYLTLRDIPMHLKIYSIEKATGVPSRYRRSGIMARSSESVKEYSPQGLVADEKEDSDSSVYNVYHDTPPSTPLETAEPKPNFWRQLWQFFYPDWLLGHLTIRDVKMVLQTWVQVWTTVFLCIVPKTEKWFGPACYLFQIVGFIMANGGFSSVINVTVALACCVYACCSWLVVTICSAITTHLRGWPTQEDLIQELISNGVCSIENAASCYQDEIVKGRYLETRCTVIWVFGCLFAFAFYGWTQKYHPLMRLPFVAGTLCVVIHTVTFVTYPTFIGGETNVLIRPLLLAFAFKIVCGLVVFPFTSSFAYLGAVASIHGSLAQTCEKNSRFFKSLKPSLDSFENHHQLGSDIQAIRVRLAPVEMFLISARWEISFGRFDSGDLAEIRSRIKPLITVLAGYKYFYELIQERKDIARNVWTQEKRRGSLSSQTYSSSHNKLVATFRQAYAKVGVFENEVRKNKRKNFLNMKTEECTINLHDLDVICDHMKDHYSEFHNELPKTFRAISSWLATANEFRTYSIFKWSKHKQAQKEQHENLLQARDSLKQEVEKLYHANDYIQGLANELKGEEQRLCLVSQSAILLFFCKEIGDQMLRLCEVLLDIDEFAPTPRLITIFSKVRHDKKVTVNHNIFDDPVNAMSTKKLMQRRDPDLLDPENLFQVVVVGLIRSYRKLYYSSRLWFWLWASLLLQFCCFPYYFKPSTEFYTTNRLIWLPVTCGVSIAEYTAETVYSYFSKLIYSFVGCLTGMIGWYISTGSGNGNPYGYGVVSAVIFFLVSYYRQWAVHKSKIPGIMITVTPVLVLGTSWADSRNDFASNIGVGWRPAVTRYISVVIGLSVAMLASAIPKPRSSKVAVRRIMSSLLEESSDMFCKISDFALKRLDNPNVHVKIRHDEVSDKMRNLLFSLANAKAMMGFIKYETPITGAWPAETFMTLQSLVNDVIQLYYLIYQSINQIEETDEWIPIILDRAGWTDSGLVAEVLSLTSMSASALRRKTPLPKVTNANLSSRHFEVVSSQWGDGDVTFNERFYDDPENSDPIDEAVGEVRNRSGRNVNYQKLLSHDGRLNIVCLLVMHLVYKKIDEIVITVKSLVGEMYDVNDELFTLMRYEK</sequence>
<dbReference type="GO" id="GO:0008270">
    <property type="term" value="F:zinc ion binding"/>
    <property type="evidence" value="ECO:0007669"/>
    <property type="project" value="UniProtKB-KW"/>
</dbReference>
<evidence type="ECO:0000256" key="10">
    <source>
        <dbReference type="ARBA" id="ARBA00023136"/>
    </source>
</evidence>
<evidence type="ECO:0000256" key="1">
    <source>
        <dbReference type="ARBA" id="ARBA00004123"/>
    </source>
</evidence>
<reference evidence="18 19" key="1">
    <citation type="submission" date="2017-12" db="EMBL/GenBank/DDBJ databases">
        <title>Genome Sequence of the Amphotericin B-resistant Candida duobushaemulonii strain, B09383.</title>
        <authorList>
            <person name="Chow N.A."/>
            <person name="Gade L."/>
            <person name="Batra D."/>
            <person name="Rowe L.A."/>
            <person name="Loparev V.N."/>
            <person name="Litvintseva A.P."/>
        </authorList>
    </citation>
    <scope>NUCLEOTIDE SEQUENCE [LARGE SCALE GENOMIC DNA]</scope>
    <source>
        <strain evidence="18 19">B09383</strain>
    </source>
</reference>
<dbReference type="EMBL" id="PKFP01000006">
    <property type="protein sequence ID" value="PVH16726.1"/>
    <property type="molecule type" value="Genomic_DNA"/>
</dbReference>
<dbReference type="InterPro" id="IPR018823">
    <property type="entry name" value="ArAE_2_N"/>
</dbReference>
<evidence type="ECO:0000259" key="17">
    <source>
        <dbReference type="PROSITE" id="PS51184"/>
    </source>
</evidence>
<evidence type="ECO:0000256" key="6">
    <source>
        <dbReference type="ARBA" id="ARBA00022723"/>
    </source>
</evidence>
<dbReference type="PROSITE" id="PS51184">
    <property type="entry name" value="JMJC"/>
    <property type="match status" value="1"/>
</dbReference>
<dbReference type="RefSeq" id="XP_025337666.1">
    <property type="nucleotide sequence ID" value="XM_025482723.1"/>
</dbReference>
<dbReference type="InterPro" id="IPR003347">
    <property type="entry name" value="JmjC_dom"/>
</dbReference>
<dbReference type="InterPro" id="IPR049453">
    <property type="entry name" value="Memb_transporter_dom"/>
</dbReference>
<evidence type="ECO:0000256" key="9">
    <source>
        <dbReference type="ARBA" id="ARBA00022989"/>
    </source>
</evidence>
<dbReference type="InterPro" id="IPR001965">
    <property type="entry name" value="Znf_PHD"/>
</dbReference>
<comment type="catalytic activity">
    <reaction evidence="12">
        <text>N(6),N(6)-dimethyl-L-lysyl(36)-[histone H3] + 2 2-oxoglutarate + 2 O2 = L-lysyl(36)-[histone H3] + 2 formaldehyde + 2 succinate + 2 CO2</text>
        <dbReference type="Rhea" id="RHEA:42032"/>
        <dbReference type="Rhea" id="RHEA-COMP:9785"/>
        <dbReference type="Rhea" id="RHEA-COMP:9787"/>
        <dbReference type="ChEBI" id="CHEBI:15379"/>
        <dbReference type="ChEBI" id="CHEBI:16526"/>
        <dbReference type="ChEBI" id="CHEBI:16810"/>
        <dbReference type="ChEBI" id="CHEBI:16842"/>
        <dbReference type="ChEBI" id="CHEBI:29969"/>
        <dbReference type="ChEBI" id="CHEBI:30031"/>
        <dbReference type="ChEBI" id="CHEBI:61976"/>
        <dbReference type="EC" id="1.14.11.27"/>
    </reaction>
</comment>
<keyword evidence="9 15" id="KW-1133">Transmembrane helix</keyword>
<dbReference type="SMART" id="SM00249">
    <property type="entry name" value="PHD"/>
    <property type="match status" value="1"/>
</dbReference>
<feature type="transmembrane region" description="Helical" evidence="15">
    <location>
        <begin position="1039"/>
        <end position="1058"/>
    </location>
</feature>
<dbReference type="InterPro" id="IPR019787">
    <property type="entry name" value="Znf_PHD-finger"/>
</dbReference>
<evidence type="ECO:0000313" key="19">
    <source>
        <dbReference type="Proteomes" id="UP000244406"/>
    </source>
</evidence>
<dbReference type="InterPro" id="IPR019786">
    <property type="entry name" value="Zinc_finger_PHD-type_CS"/>
</dbReference>
<organism evidence="18 19">
    <name type="scientific">Candidozyma duobushaemuli</name>
    <dbReference type="NCBI Taxonomy" id="1231522"/>
    <lineage>
        <taxon>Eukaryota</taxon>
        <taxon>Fungi</taxon>
        <taxon>Dikarya</taxon>
        <taxon>Ascomycota</taxon>
        <taxon>Saccharomycotina</taxon>
        <taxon>Pichiomycetes</taxon>
        <taxon>Metschnikowiaceae</taxon>
        <taxon>Candidozyma</taxon>
    </lineage>
</organism>
<keyword evidence="11" id="KW-0539">Nucleus</keyword>
<dbReference type="Pfam" id="PF13621">
    <property type="entry name" value="Cupin_8"/>
    <property type="match status" value="1"/>
</dbReference>
<keyword evidence="8" id="KW-0862">Zinc</keyword>
<feature type="coiled-coil region" evidence="14">
    <location>
        <begin position="888"/>
        <end position="915"/>
    </location>
</feature>
<feature type="transmembrane region" description="Helical" evidence="15">
    <location>
        <begin position="648"/>
        <end position="672"/>
    </location>
</feature>
<dbReference type="VEuPathDB" id="FungiDB:CXQ87_004278"/>
<keyword evidence="6" id="KW-0479">Metal-binding</keyword>
<evidence type="ECO:0000256" key="11">
    <source>
        <dbReference type="ARBA" id="ARBA00023242"/>
    </source>
</evidence>
<evidence type="ECO:0000256" key="3">
    <source>
        <dbReference type="ARBA" id="ARBA00008037"/>
    </source>
</evidence>
<feature type="transmembrane region" description="Helical" evidence="15">
    <location>
        <begin position="588"/>
        <end position="604"/>
    </location>
</feature>
<proteinExistence type="inferred from homology"/>
<evidence type="ECO:0000256" key="14">
    <source>
        <dbReference type="SAM" id="Coils"/>
    </source>
</evidence>
<accession>A0A2V1AGN0</accession>
<evidence type="ECO:0000313" key="18">
    <source>
        <dbReference type="EMBL" id="PVH16726.1"/>
    </source>
</evidence>
<keyword evidence="5 15" id="KW-0812">Transmembrane</keyword>
<feature type="transmembrane region" description="Helical" evidence="15">
    <location>
        <begin position="616"/>
        <end position="636"/>
    </location>
</feature>
<dbReference type="SUPFAM" id="SSF51197">
    <property type="entry name" value="Clavaminate synthase-like"/>
    <property type="match status" value="1"/>
</dbReference>
<evidence type="ECO:0000256" key="15">
    <source>
        <dbReference type="SAM" id="Phobius"/>
    </source>
</evidence>
<evidence type="ECO:0000259" key="16">
    <source>
        <dbReference type="PROSITE" id="PS50016"/>
    </source>
</evidence>
<feature type="transmembrane region" description="Helical" evidence="15">
    <location>
        <begin position="519"/>
        <end position="542"/>
    </location>
</feature>
<feature type="transmembrane region" description="Helical" evidence="15">
    <location>
        <begin position="1150"/>
        <end position="1166"/>
    </location>
</feature>
<dbReference type="InterPro" id="IPR018820">
    <property type="entry name" value="BRE4-related_DUF2421"/>
</dbReference>
<evidence type="ECO:0000256" key="7">
    <source>
        <dbReference type="ARBA" id="ARBA00022771"/>
    </source>
</evidence>
<dbReference type="Pfam" id="PF10334">
    <property type="entry name" value="BRE4"/>
    <property type="match status" value="1"/>
</dbReference>
<evidence type="ECO:0000256" key="13">
    <source>
        <dbReference type="PROSITE-ProRule" id="PRU00146"/>
    </source>
</evidence>
<dbReference type="InterPro" id="IPR041667">
    <property type="entry name" value="Cupin_8"/>
</dbReference>
<keyword evidence="14" id="KW-0175">Coiled coil</keyword>
<comment type="caution">
    <text evidence="18">The sequence shown here is derived from an EMBL/GenBank/DDBJ whole genome shotgun (WGS) entry which is preliminary data.</text>
</comment>
<dbReference type="Gene3D" id="2.60.120.650">
    <property type="entry name" value="Cupin"/>
    <property type="match status" value="1"/>
</dbReference>
<keyword evidence="7 13" id="KW-0863">Zinc-finger</keyword>
<dbReference type="SMART" id="SM00558">
    <property type="entry name" value="JmjC"/>
    <property type="match status" value="1"/>
</dbReference>
<dbReference type="GeneID" id="37004277"/>
<feature type="transmembrane region" description="Helical" evidence="15">
    <location>
        <begin position="1096"/>
        <end position="1113"/>
    </location>
</feature>
<dbReference type="GO" id="GO:0140680">
    <property type="term" value="F:histone H3K36me/H3K36me2 demethylase activity"/>
    <property type="evidence" value="ECO:0007669"/>
    <property type="project" value="UniProtKB-EC"/>
</dbReference>
<gene>
    <name evidence="18" type="ORF">CXQ87_004278</name>
</gene>
<dbReference type="EC" id="1.14.11.27" evidence="4"/>
<dbReference type="Pfam" id="PF13515">
    <property type="entry name" value="FUSC_2"/>
    <property type="match status" value="1"/>
</dbReference>
<dbReference type="Proteomes" id="UP000244406">
    <property type="component" value="Unassembled WGS sequence"/>
</dbReference>
<evidence type="ECO:0000256" key="2">
    <source>
        <dbReference type="ARBA" id="ARBA00004141"/>
    </source>
</evidence>
<dbReference type="GO" id="GO:0005634">
    <property type="term" value="C:nucleus"/>
    <property type="evidence" value="ECO:0007669"/>
    <property type="project" value="UniProtKB-SubCell"/>
</dbReference>
<feature type="transmembrane region" description="Helical" evidence="15">
    <location>
        <begin position="1186"/>
        <end position="1204"/>
    </location>
</feature>
<dbReference type="Pfam" id="PF10337">
    <property type="entry name" value="ArAE_2_N"/>
    <property type="match status" value="1"/>
</dbReference>
<feature type="domain" description="JmjC" evidence="17">
    <location>
        <begin position="215"/>
        <end position="382"/>
    </location>
</feature>
<comment type="subcellular location">
    <subcellularLocation>
        <location evidence="2">Membrane</location>
        <topology evidence="2">Multi-pass membrane protein</topology>
    </subcellularLocation>
    <subcellularLocation>
        <location evidence="1">Nucleus</location>
    </subcellularLocation>
</comment>
<dbReference type="PROSITE" id="PS01359">
    <property type="entry name" value="ZF_PHD_1"/>
    <property type="match status" value="1"/>
</dbReference>
<dbReference type="PANTHER" id="PTHR37994:SF1">
    <property type="entry name" value="ER TRANSPORTER 6TM N-TERMINAL DOMAIN-CONTAINING PROTEIN"/>
    <property type="match status" value="1"/>
</dbReference>
<dbReference type="SUPFAM" id="SSF57903">
    <property type="entry name" value="FYVE/PHD zinc finger"/>
    <property type="match status" value="1"/>
</dbReference>
<feature type="transmembrane region" description="Helical" evidence="15">
    <location>
        <begin position="1119"/>
        <end position="1138"/>
    </location>
</feature>
<keyword evidence="19" id="KW-1185">Reference proteome</keyword>
<dbReference type="PANTHER" id="PTHR37994">
    <property type="entry name" value="ARAE_2_N DOMAIN-CONTAINING PROTEIN-RELATED"/>
    <property type="match status" value="1"/>
</dbReference>
<dbReference type="PROSITE" id="PS50016">
    <property type="entry name" value="ZF_PHD_2"/>
    <property type="match status" value="1"/>
</dbReference>
<name>A0A2V1AGN0_9ASCO</name>
<feature type="domain" description="PHD-type" evidence="16">
    <location>
        <begin position="5"/>
        <end position="60"/>
    </location>
</feature>
<keyword evidence="10 15" id="KW-0472">Membrane</keyword>
<comment type="similarity">
    <text evidence="3">Belongs to the JHDM1 histone demethylase family.</text>
</comment>
<dbReference type="InterPro" id="IPR011011">
    <property type="entry name" value="Znf_FYVE_PHD"/>
</dbReference>
<protein>
    <recommendedName>
        <fullName evidence="4">[histone H3]-dimethyl-L-lysine(36) demethylase</fullName>
        <ecNumber evidence="4">1.14.11.27</ecNumber>
    </recommendedName>
</protein>
<evidence type="ECO:0000256" key="5">
    <source>
        <dbReference type="ARBA" id="ARBA00022692"/>
    </source>
</evidence>